<dbReference type="PANTHER" id="PTHR10841:SF17">
    <property type="entry name" value="SYNAPSIN"/>
    <property type="match status" value="1"/>
</dbReference>
<evidence type="ECO:0000259" key="2">
    <source>
        <dbReference type="Pfam" id="PF02078"/>
    </source>
</evidence>
<sequence>MTATLDYILLINAALFKEALSSAQSMFINNCNSRFHHRNRTFTICSDKSQARQVVKIHKLKEYFRFLNIGRKFCDWHKQSLTKQHQLKCALASATIIFPLSALNRNNNKDNSGDLSSEADDVDPNTLPPAARPIQDQPTKPASVASSGGPPNVPPPPAPNTTQSTTQDFSLNLSGGGKAVASTTATSAAPPRGVSAPTSPAKSRESLLQRVQSLTGAARDQGASILGAAVQSATRAPAFNKDKYITLLVLDDHNTDWSKYFRGKRLHGDYDIRVEQAEFRIPRMFRPDFVLIRQPPRDGANDYRSTILGLKYGGVPSINSLNSVYQFQDKPWVFAHLQQLQRRLGKDVFPLIEQTFFPSPKYLVSSTTFKLVLDHYWTITVETFQSNCKLCEANTLHLLTLGKTVYNDKRQKEVYDCRTIDETCAISVRRQLNEIKRKISHGIKMSLALLIQRNLNTYILTIISVTIKRLRMTRHTTAGRRRFTIERYNRKQNKSKNA</sequence>
<organism evidence="4 5">
    <name type="scientific">Glossina palpalis gambiensis</name>
    <dbReference type="NCBI Taxonomy" id="67801"/>
    <lineage>
        <taxon>Eukaryota</taxon>
        <taxon>Metazoa</taxon>
        <taxon>Ecdysozoa</taxon>
        <taxon>Arthropoda</taxon>
        <taxon>Hexapoda</taxon>
        <taxon>Insecta</taxon>
        <taxon>Pterygota</taxon>
        <taxon>Neoptera</taxon>
        <taxon>Endopterygota</taxon>
        <taxon>Diptera</taxon>
        <taxon>Brachycera</taxon>
        <taxon>Muscomorpha</taxon>
        <taxon>Hippoboscoidea</taxon>
        <taxon>Glossinidae</taxon>
        <taxon>Glossina</taxon>
    </lineage>
</organism>
<keyword evidence="5" id="KW-1185">Reference proteome</keyword>
<dbReference type="GO" id="GO:0007269">
    <property type="term" value="P:neurotransmitter secretion"/>
    <property type="evidence" value="ECO:0007669"/>
    <property type="project" value="TreeGrafter"/>
</dbReference>
<name>A0A1B0BMG1_9MUSC</name>
<dbReference type="GO" id="GO:0030672">
    <property type="term" value="C:synaptic vesicle membrane"/>
    <property type="evidence" value="ECO:0007669"/>
    <property type="project" value="TreeGrafter"/>
</dbReference>
<dbReference type="AlphaFoldDB" id="A0A1B0BMG1"/>
<feature type="region of interest" description="Disordered" evidence="1">
    <location>
        <begin position="108"/>
        <end position="206"/>
    </location>
</feature>
<evidence type="ECO:0008006" key="6">
    <source>
        <dbReference type="Google" id="ProtNLM"/>
    </source>
</evidence>
<protein>
    <recommendedName>
        <fullName evidence="6">Synapsin pre-ATP-grasp domain-containing protein</fullName>
    </recommendedName>
</protein>
<dbReference type="Gene3D" id="3.40.50.20">
    <property type="match status" value="2"/>
</dbReference>
<dbReference type="EnsemblMetazoa" id="GPPI034764-RA">
    <property type="protein sequence ID" value="GPPI034764-PA"/>
    <property type="gene ID" value="GPPI034764"/>
</dbReference>
<dbReference type="InterPro" id="IPR016185">
    <property type="entry name" value="PreATP-grasp_dom_sf"/>
</dbReference>
<dbReference type="Pfam" id="PF02078">
    <property type="entry name" value="Synapsin"/>
    <property type="match status" value="2"/>
</dbReference>
<dbReference type="VEuPathDB" id="VectorBase:GPPI034764"/>
<dbReference type="SUPFAM" id="SSF52440">
    <property type="entry name" value="PreATP-grasp domain"/>
    <property type="match status" value="1"/>
</dbReference>
<evidence type="ECO:0000256" key="1">
    <source>
        <dbReference type="SAM" id="MobiDB-lite"/>
    </source>
</evidence>
<evidence type="ECO:0000313" key="5">
    <source>
        <dbReference type="Proteomes" id="UP000092460"/>
    </source>
</evidence>
<dbReference type="EMBL" id="JXJN01016891">
    <property type="status" value="NOT_ANNOTATED_CDS"/>
    <property type="molecule type" value="Genomic_DNA"/>
</dbReference>
<dbReference type="Pfam" id="PF02750">
    <property type="entry name" value="Synapsin_C"/>
    <property type="match status" value="1"/>
</dbReference>
<dbReference type="PANTHER" id="PTHR10841">
    <property type="entry name" value="SYNAPSIN"/>
    <property type="match status" value="1"/>
</dbReference>
<feature type="domain" description="Synapsin pre-ATP-grasp" evidence="2">
    <location>
        <begin position="281"/>
        <end position="317"/>
    </location>
</feature>
<dbReference type="EMBL" id="JXJN01016890">
    <property type="status" value="NOT_ANNOTATED_CDS"/>
    <property type="molecule type" value="Genomic_DNA"/>
</dbReference>
<reference evidence="4" key="2">
    <citation type="submission" date="2020-05" db="UniProtKB">
        <authorList>
            <consortium name="EnsemblMetazoa"/>
        </authorList>
    </citation>
    <scope>IDENTIFICATION</scope>
    <source>
        <strain evidence="4">IAEA</strain>
    </source>
</reference>
<dbReference type="Proteomes" id="UP000092460">
    <property type="component" value="Unassembled WGS sequence"/>
</dbReference>
<evidence type="ECO:0000259" key="3">
    <source>
        <dbReference type="Pfam" id="PF02750"/>
    </source>
</evidence>
<feature type="compositionally biased region" description="Low complexity" evidence="1">
    <location>
        <begin position="179"/>
        <end position="189"/>
    </location>
</feature>
<dbReference type="InterPro" id="IPR020898">
    <property type="entry name" value="Synapsin_ATP-bd_dom"/>
</dbReference>
<accession>A0A1B0BMG1</accession>
<proteinExistence type="predicted"/>
<dbReference type="InterPro" id="IPR020897">
    <property type="entry name" value="Synapsin_pre-ATP-grasp_dom"/>
</dbReference>
<feature type="domain" description="Synapsin pre-ATP-grasp" evidence="2">
    <location>
        <begin position="240"/>
        <end position="280"/>
    </location>
</feature>
<reference evidence="5" key="1">
    <citation type="submission" date="2015-01" db="EMBL/GenBank/DDBJ databases">
        <authorList>
            <person name="Aksoy S."/>
            <person name="Warren W."/>
            <person name="Wilson R.K."/>
        </authorList>
    </citation>
    <scope>NUCLEOTIDE SEQUENCE [LARGE SCALE GENOMIC DNA]</scope>
    <source>
        <strain evidence="5">IAEA</strain>
    </source>
</reference>
<dbReference type="STRING" id="67801.A0A1B0BMG1"/>
<feature type="domain" description="Synapsin ATP-binding" evidence="3">
    <location>
        <begin position="319"/>
        <end position="373"/>
    </location>
</feature>
<evidence type="ECO:0000313" key="4">
    <source>
        <dbReference type="EnsemblMetazoa" id="GPPI034764-PA"/>
    </source>
</evidence>